<protein>
    <recommendedName>
        <fullName evidence="1">Fibronectin type-III domain-containing protein</fullName>
    </recommendedName>
</protein>
<keyword evidence="3" id="KW-1185">Reference proteome</keyword>
<feature type="domain" description="Fibronectin type-III" evidence="1">
    <location>
        <begin position="197"/>
        <end position="287"/>
    </location>
</feature>
<evidence type="ECO:0000313" key="2">
    <source>
        <dbReference type="EMBL" id="KAL0195406.1"/>
    </source>
</evidence>
<dbReference type="Proteomes" id="UP001529510">
    <property type="component" value="Unassembled WGS sequence"/>
</dbReference>
<dbReference type="SUPFAM" id="SSF49265">
    <property type="entry name" value="Fibronectin type III"/>
    <property type="match status" value="1"/>
</dbReference>
<evidence type="ECO:0000313" key="3">
    <source>
        <dbReference type="Proteomes" id="UP001529510"/>
    </source>
</evidence>
<accession>A0ABD0RC88</accession>
<dbReference type="CDD" id="cd00063">
    <property type="entry name" value="FN3"/>
    <property type="match status" value="1"/>
</dbReference>
<dbReference type="Gene3D" id="2.60.40.10">
    <property type="entry name" value="Immunoglobulins"/>
    <property type="match status" value="1"/>
</dbReference>
<dbReference type="InterPro" id="IPR040581">
    <property type="entry name" value="Thioredoxin_11"/>
</dbReference>
<dbReference type="InterPro" id="IPR052090">
    <property type="entry name" value="Cytolytic_pore-forming_toxin"/>
</dbReference>
<dbReference type="PROSITE" id="PS50853">
    <property type="entry name" value="FN3"/>
    <property type="match status" value="1"/>
</dbReference>
<dbReference type="PANTHER" id="PTHR31594:SF11">
    <property type="entry name" value="NEOVERRUCOTOXIN SUBUNIT ALPHA-LIKE ISOFORM X1-RELATED"/>
    <property type="match status" value="1"/>
</dbReference>
<gene>
    <name evidence="2" type="ORF">M9458_008978</name>
</gene>
<comment type="caution">
    <text evidence="2">The sequence shown here is derived from an EMBL/GenBank/DDBJ whole genome shotgun (WGS) entry which is preliminary data.</text>
</comment>
<dbReference type="PANTHER" id="PTHR31594">
    <property type="entry name" value="AIG1-TYPE G DOMAIN-CONTAINING PROTEIN"/>
    <property type="match status" value="1"/>
</dbReference>
<dbReference type="EMBL" id="JAMKFB020000004">
    <property type="protein sequence ID" value="KAL0195406.1"/>
    <property type="molecule type" value="Genomic_DNA"/>
</dbReference>
<dbReference type="Pfam" id="PF18078">
    <property type="entry name" value="Thioredoxin_11"/>
    <property type="match status" value="1"/>
</dbReference>
<evidence type="ECO:0000259" key="1">
    <source>
        <dbReference type="PROSITE" id="PS50853"/>
    </source>
</evidence>
<reference evidence="2 3" key="1">
    <citation type="submission" date="2024-05" db="EMBL/GenBank/DDBJ databases">
        <title>Genome sequencing and assembly of Indian major carp, Cirrhinus mrigala (Hamilton, 1822).</title>
        <authorList>
            <person name="Mohindra V."/>
            <person name="Chowdhury L.M."/>
            <person name="Lal K."/>
            <person name="Jena J.K."/>
        </authorList>
    </citation>
    <scope>NUCLEOTIDE SEQUENCE [LARGE SCALE GENOMIC DNA]</scope>
    <source>
        <strain evidence="2">CM1030</strain>
        <tissue evidence="2">Blood</tissue>
    </source>
</reference>
<dbReference type="InterPro" id="IPR013783">
    <property type="entry name" value="Ig-like_fold"/>
</dbReference>
<name>A0ABD0RC88_CIRMR</name>
<sequence length="287" mass="32671">MVKKIPEFSIEGKGAVQMTDSDQKKAENITCTFHVQQNPTSYVNAIELYKNLPSLIKKENACSYTKTLKGIQIEDLDSLIFSLLDVVVCLTFTSLKYKDKYLANLTEFVKFDTFKKLDWDMSSQTPPDEKWFEPHEVTSKMRETLSQFKSFSEANKNEKRIRFIISTISDASSPGSSIYLYERGNLRKGFQPVSKLPPPVVHNIQEQTLSLTLQNSPTGETVKYRVEYKKVKTDSGTEEQWLVRDTAEENFTLTGLTGKQYLIRYRIVGKVAVSEASDTVSPTLSLQ</sequence>
<dbReference type="InterPro" id="IPR036116">
    <property type="entry name" value="FN3_sf"/>
</dbReference>
<dbReference type="InterPro" id="IPR003961">
    <property type="entry name" value="FN3_dom"/>
</dbReference>
<proteinExistence type="predicted"/>
<organism evidence="2 3">
    <name type="scientific">Cirrhinus mrigala</name>
    <name type="common">Mrigala</name>
    <dbReference type="NCBI Taxonomy" id="683832"/>
    <lineage>
        <taxon>Eukaryota</taxon>
        <taxon>Metazoa</taxon>
        <taxon>Chordata</taxon>
        <taxon>Craniata</taxon>
        <taxon>Vertebrata</taxon>
        <taxon>Euteleostomi</taxon>
        <taxon>Actinopterygii</taxon>
        <taxon>Neopterygii</taxon>
        <taxon>Teleostei</taxon>
        <taxon>Ostariophysi</taxon>
        <taxon>Cypriniformes</taxon>
        <taxon>Cyprinidae</taxon>
        <taxon>Labeoninae</taxon>
        <taxon>Labeonini</taxon>
        <taxon>Cirrhinus</taxon>
    </lineage>
</organism>
<feature type="non-terminal residue" evidence="2">
    <location>
        <position position="287"/>
    </location>
</feature>
<dbReference type="AlphaFoldDB" id="A0ABD0RC88"/>